<evidence type="ECO:0000313" key="3">
    <source>
        <dbReference type="Proteomes" id="UP000664521"/>
    </source>
</evidence>
<feature type="compositionally biased region" description="Basic and acidic residues" evidence="1">
    <location>
        <begin position="111"/>
        <end position="154"/>
    </location>
</feature>
<sequence>MDEFAQTRQPDDLFEDDFTPIDEPTQPPLQPPRAPRSKAPQRQYPQKQPLRQPAPDGAPDDSANAPISPDQATKPTPAVRGDRSATGGVNKPKLTEDELSEKLAAAKLNNAKREEAHRIAEADEASFQEREAQANHKRREEGAARRAMDQEREKNRLRKLAVKGGREWDEGKEEHDLSKERGSQFRRGAHGGVAYRGGRAGYRDFEDEEATARDYGRNRGHGRGGDRERGARGRGGRGGKARGGMEKGSNNPPNVQRSEDFPSLPSSQPPAEPLVSPIGEKQSWADQVENVQATQNT</sequence>
<feature type="compositionally biased region" description="Basic and acidic residues" evidence="1">
    <location>
        <begin position="164"/>
        <end position="183"/>
    </location>
</feature>
<reference evidence="2" key="1">
    <citation type="submission" date="2021-03" db="EMBL/GenBank/DDBJ databases">
        <authorList>
            <person name="Tagirdzhanova G."/>
        </authorList>
    </citation>
    <scope>NUCLEOTIDE SEQUENCE</scope>
</reference>
<feature type="region of interest" description="Disordered" evidence="1">
    <location>
        <begin position="1"/>
        <end position="297"/>
    </location>
</feature>
<protein>
    <submittedName>
        <fullName evidence="2">Uncharacterized protein</fullName>
    </submittedName>
</protein>
<keyword evidence="3" id="KW-1185">Reference proteome</keyword>
<organism evidence="2 3">
    <name type="scientific">Heterodermia speciosa</name>
    <dbReference type="NCBI Taxonomy" id="116794"/>
    <lineage>
        <taxon>Eukaryota</taxon>
        <taxon>Fungi</taxon>
        <taxon>Dikarya</taxon>
        <taxon>Ascomycota</taxon>
        <taxon>Pezizomycotina</taxon>
        <taxon>Lecanoromycetes</taxon>
        <taxon>OSLEUM clade</taxon>
        <taxon>Lecanoromycetidae</taxon>
        <taxon>Caliciales</taxon>
        <taxon>Physciaceae</taxon>
        <taxon>Heterodermia</taxon>
    </lineage>
</organism>
<dbReference type="AlphaFoldDB" id="A0A8H3ELI3"/>
<gene>
    <name evidence="2" type="ORF">HETSPECPRED_007121</name>
</gene>
<dbReference type="OrthoDB" id="2402960at2759"/>
<dbReference type="EMBL" id="CAJPDS010000005">
    <property type="protein sequence ID" value="CAF9907409.1"/>
    <property type="molecule type" value="Genomic_DNA"/>
</dbReference>
<evidence type="ECO:0000313" key="2">
    <source>
        <dbReference type="EMBL" id="CAF9907409.1"/>
    </source>
</evidence>
<feature type="compositionally biased region" description="Basic and acidic residues" evidence="1">
    <location>
        <begin position="210"/>
        <end position="231"/>
    </location>
</feature>
<proteinExistence type="predicted"/>
<dbReference type="Proteomes" id="UP000664521">
    <property type="component" value="Unassembled WGS sequence"/>
</dbReference>
<accession>A0A8H3ELI3</accession>
<feature type="compositionally biased region" description="Gly residues" evidence="1">
    <location>
        <begin position="190"/>
        <end position="200"/>
    </location>
</feature>
<comment type="caution">
    <text evidence="2">The sequence shown here is derived from an EMBL/GenBank/DDBJ whole genome shotgun (WGS) entry which is preliminary data.</text>
</comment>
<name>A0A8H3ELI3_9LECA</name>
<evidence type="ECO:0000256" key="1">
    <source>
        <dbReference type="SAM" id="MobiDB-lite"/>
    </source>
</evidence>
<feature type="compositionally biased region" description="Pro residues" evidence="1">
    <location>
        <begin position="25"/>
        <end position="34"/>
    </location>
</feature>